<sequence>MQLQQGFLV</sequence>
<proteinExistence type="predicted"/>
<accession>A0A2P2KDM5</accession>
<name>A0A2P2KDM5_RHIMU</name>
<organism evidence="1">
    <name type="scientific">Rhizophora mucronata</name>
    <name type="common">Asiatic mangrove</name>
    <dbReference type="NCBI Taxonomy" id="61149"/>
    <lineage>
        <taxon>Eukaryota</taxon>
        <taxon>Viridiplantae</taxon>
        <taxon>Streptophyta</taxon>
        <taxon>Embryophyta</taxon>
        <taxon>Tracheophyta</taxon>
        <taxon>Spermatophyta</taxon>
        <taxon>Magnoliopsida</taxon>
        <taxon>eudicotyledons</taxon>
        <taxon>Gunneridae</taxon>
        <taxon>Pentapetalae</taxon>
        <taxon>rosids</taxon>
        <taxon>fabids</taxon>
        <taxon>Malpighiales</taxon>
        <taxon>Rhizophoraceae</taxon>
        <taxon>Rhizophora</taxon>
    </lineage>
</organism>
<evidence type="ECO:0000313" key="1">
    <source>
        <dbReference type="EMBL" id="MBX03818.1"/>
    </source>
</evidence>
<dbReference type="EMBL" id="GGEC01023334">
    <property type="protein sequence ID" value="MBX03818.1"/>
    <property type="molecule type" value="Transcribed_RNA"/>
</dbReference>
<reference evidence="1" key="1">
    <citation type="submission" date="2018-02" db="EMBL/GenBank/DDBJ databases">
        <title>Rhizophora mucronata_Transcriptome.</title>
        <authorList>
            <person name="Meera S.P."/>
            <person name="Sreeshan A."/>
            <person name="Augustine A."/>
        </authorList>
    </citation>
    <scope>NUCLEOTIDE SEQUENCE</scope>
    <source>
        <tissue evidence="1">Leaf</tissue>
    </source>
</reference>
<protein>
    <submittedName>
        <fullName evidence="1">Uncharacterized protein</fullName>
    </submittedName>
</protein>